<keyword evidence="1" id="KW-0343">GTPase activation</keyword>
<dbReference type="PANTHER" id="PTHR21344">
    <property type="entry name" value="RAL GTPASE-ACTIVATING PROTEIN SUBUNIT BETA"/>
    <property type="match status" value="1"/>
</dbReference>
<evidence type="ECO:0000256" key="3">
    <source>
        <dbReference type="ARBA" id="ARBA00053327"/>
    </source>
</evidence>
<dbReference type="FunFam" id="3.40.50.11210:FF:000005">
    <property type="entry name" value="Ral GTPase-activating protein, beta subunit (non-catalytic)"/>
    <property type="match status" value="1"/>
</dbReference>
<evidence type="ECO:0000256" key="4">
    <source>
        <dbReference type="ARBA" id="ARBA00063020"/>
    </source>
</evidence>
<dbReference type="OrthoDB" id="10009983at2759"/>
<dbReference type="InterPro" id="IPR016024">
    <property type="entry name" value="ARM-type_fold"/>
</dbReference>
<comment type="caution">
    <text evidence="9">The sequence shown here is derived from an EMBL/GenBank/DDBJ whole genome shotgun (WGS) entry which is preliminary data.</text>
</comment>
<dbReference type="EMBL" id="JAIZAY010000003">
    <property type="protein sequence ID" value="KAJ8045689.1"/>
    <property type="molecule type" value="Genomic_DNA"/>
</dbReference>
<evidence type="ECO:0000313" key="9">
    <source>
        <dbReference type="EMBL" id="KAJ8045689.1"/>
    </source>
</evidence>
<proteinExistence type="predicted"/>
<dbReference type="InterPro" id="IPR000331">
    <property type="entry name" value="Rap/Ran_GAP_dom"/>
</dbReference>
<dbReference type="InterPro" id="IPR046859">
    <property type="entry name" value="RGPA/RALGAPB_N"/>
</dbReference>
<organism evidence="9 10">
    <name type="scientific">Holothuria leucospilota</name>
    <name type="common">Black long sea cucumber</name>
    <name type="synonym">Mertensiothuria leucospilota</name>
    <dbReference type="NCBI Taxonomy" id="206669"/>
    <lineage>
        <taxon>Eukaryota</taxon>
        <taxon>Metazoa</taxon>
        <taxon>Echinodermata</taxon>
        <taxon>Eleutherozoa</taxon>
        <taxon>Echinozoa</taxon>
        <taxon>Holothuroidea</taxon>
        <taxon>Aspidochirotacea</taxon>
        <taxon>Aspidochirotida</taxon>
        <taxon>Holothuriidae</taxon>
        <taxon>Holothuria</taxon>
    </lineage>
</organism>
<evidence type="ECO:0000256" key="2">
    <source>
        <dbReference type="ARBA" id="ARBA00022553"/>
    </source>
</evidence>
<evidence type="ECO:0000313" key="10">
    <source>
        <dbReference type="Proteomes" id="UP001152320"/>
    </source>
</evidence>
<feature type="region of interest" description="Disordered" evidence="7">
    <location>
        <begin position="577"/>
        <end position="604"/>
    </location>
</feature>
<reference evidence="9" key="1">
    <citation type="submission" date="2021-10" db="EMBL/GenBank/DDBJ databases">
        <title>Tropical sea cucumber genome reveals ecological adaptation and Cuvierian tubules defense mechanism.</title>
        <authorList>
            <person name="Chen T."/>
        </authorList>
    </citation>
    <scope>NUCLEOTIDE SEQUENCE</scope>
    <source>
        <strain evidence="9">Nanhai2018</strain>
        <tissue evidence="9">Muscle</tissue>
    </source>
</reference>
<feature type="region of interest" description="Disordered" evidence="7">
    <location>
        <begin position="186"/>
        <end position="214"/>
    </location>
</feature>
<evidence type="ECO:0000256" key="1">
    <source>
        <dbReference type="ARBA" id="ARBA00022468"/>
    </source>
</evidence>
<protein>
    <recommendedName>
        <fullName evidence="5">Ral GTPase-activating protein subunit beta</fullName>
    </recommendedName>
    <alternativeName>
        <fullName evidence="6">p170</fullName>
    </alternativeName>
</protein>
<feature type="region of interest" description="Disordered" evidence="7">
    <location>
        <begin position="1130"/>
        <end position="1191"/>
    </location>
</feature>
<evidence type="ECO:0000259" key="8">
    <source>
        <dbReference type="PROSITE" id="PS50085"/>
    </source>
</evidence>
<comment type="subunit">
    <text evidence="4">Component of the heterodimeric RalGAP1 complex with RALGAPA1 and of the heterodimeric RalGAP2 complex with RALGAPA2. Heterodimerization is required for activity.</text>
</comment>
<evidence type="ECO:0000256" key="6">
    <source>
        <dbReference type="ARBA" id="ARBA00081608"/>
    </source>
</evidence>
<feature type="domain" description="Rap-GAP" evidence="8">
    <location>
        <begin position="1012"/>
        <end position="1291"/>
    </location>
</feature>
<gene>
    <name evidence="9" type="ORF">HOLleu_08740</name>
</gene>
<evidence type="ECO:0000256" key="5">
    <source>
        <dbReference type="ARBA" id="ARBA00072207"/>
    </source>
</evidence>
<comment type="function">
    <text evidence="3">Non-catalytic subunit of the heterodimeric RalGAP1 and RalGAP2 complexes which act as GTPase activators for the Ras-like small GTPases RALA and RALB.</text>
</comment>
<dbReference type="Pfam" id="PF20412">
    <property type="entry name" value="RALGAPB_N"/>
    <property type="match status" value="1"/>
</dbReference>
<sequence length="1342" mass="149813">MLTINSNLLSPPLEPGSLAEHLCERLLQVMFEIWLLACARCFPPPTLWRTLREMCGGWRHHMETVQQWNRVCKVLTSKLLQLLYGPNFPPLKVESGDEKIVPVEMDPNTLAQTWFRFLHILTNPVDLCHPHVIGQTPKFVSYAITQESTIDPIQHPCLKTLPQIFLKAMSGISVMVDAFLGNPVEHPQPTTVETSEPQRSRVSSFSVPSDTPPQVRKVMKSQAMSPSSFTGGGSISCLPPIPSFLDNSKTDIFIPKRSDCNNILHLFGAWLFEAALTGCKLHKGEDKVPSQPRRITFAYGLSMANATTIAYNITNQPPLTATVGKVTKRQSSITTTPEMVASSRTTHQQVTKQLSQSQASTASATVGRFIQDKSIDPQTYEAGRAEACGSLCRIFTKKQFEEEIQPVYLARYYLTMSEGLKTEEPLSGLVLSSILFNAQDLFRIDLKGVQVLVPAVLQALELVLAEKVVNFRSIVSQQQLKRAAIHLLISLVCLPHHFKNLKIQPLLKSAEVSGDHKPVASDVTFLSLKPRLVGLMLDALKCETDPYNLQMLLGSLYICILDSALCEEYNKRKEAKQKERMQSVEVNDEEKETTPSVGGRSASPDSPIIVQRHYSTWLLLVECCHLVCEKLPSDWSMEYSVSLTALELLSGLARVKIQMEDPLELRKIVKSISYLIEHQCSWPSMYHSRDLHSVIVAAFHCLTVWLFEHSHLLEDRECLHCVLEVVELGISGSKSQLPASSAAEMKHTKQSKPASMRVREAAEGILSNILNHVGTFPAPCGPTSIVSLLEEESLLSYVDYTRSAHAKFKYFVLENTTLVAVLEEHLGNSEELSPTAVMLIRGPAGRTVWSLHHRHCSKKDQEKSESGPYYPNHPEPKEDVGVHHEVKARNFPESVDRVPLTKGDKSIPQLKEIETPSLNADHEIISALIEEQIEYEDFTREKATEEIANAGYPNRHMEAKPPRPKEDFSPARLLLSHFGYLGLEYLKEDPGSPLPPALVSLDNSSPTFAVDLRILDAISSRTFDTVFVFYMKSGQRSAADILSNVNSKNLVHNQFLEFLHSLGWPVTIGHHPGWTGNMMTSWRTDQEIQGEPQIKDADHGGSLYNGRKQVLYYADALSEVAFVVPNLPETKEYSSDNSQRDSMVSEDSLDSSTSSIGLPLPPPLGSNNNNKDDSPRKSAGSDTRKSSTKAGPFSLPDMKVIVVWVENFDDCKHFPLGDILPETTTGTEEFLAASQTSLPRPSEAGIMILFIHALRSGLYRVAMQSSSNLAVPLIDGMVVSRRTLGALVRQTAVNVCNRKRLESDHYSPPHVRRRQKIQDMVHKYRRKMDVPQFLASLFDHDT</sequence>
<dbReference type="Proteomes" id="UP001152320">
    <property type="component" value="Chromosome 3"/>
</dbReference>
<keyword evidence="10" id="KW-1185">Reference proteome</keyword>
<dbReference type="GO" id="GO:0051056">
    <property type="term" value="P:regulation of small GTPase mediated signal transduction"/>
    <property type="evidence" value="ECO:0007669"/>
    <property type="project" value="InterPro"/>
</dbReference>
<keyword evidence="2" id="KW-0597">Phosphoprotein</keyword>
<dbReference type="GO" id="GO:0005096">
    <property type="term" value="F:GTPase activator activity"/>
    <property type="evidence" value="ECO:0007669"/>
    <property type="project" value="UniProtKB-KW"/>
</dbReference>
<feature type="compositionally biased region" description="Polar residues" evidence="7">
    <location>
        <begin position="188"/>
        <end position="209"/>
    </location>
</feature>
<dbReference type="PANTHER" id="PTHR21344:SF1">
    <property type="entry name" value="RAL GTPASE-ACTIVATING PROTEIN SUBUNIT BETA"/>
    <property type="match status" value="1"/>
</dbReference>
<dbReference type="SUPFAM" id="SSF111347">
    <property type="entry name" value="Rap/Ran-GAP"/>
    <property type="match status" value="2"/>
</dbReference>
<dbReference type="PROSITE" id="PS50085">
    <property type="entry name" value="RAPGAP"/>
    <property type="match status" value="1"/>
</dbReference>
<accession>A0A9Q1HGJ6</accession>
<dbReference type="SUPFAM" id="SSF48371">
    <property type="entry name" value="ARM repeat"/>
    <property type="match status" value="1"/>
</dbReference>
<feature type="region of interest" description="Disordered" evidence="7">
    <location>
        <begin position="855"/>
        <end position="879"/>
    </location>
</feature>
<dbReference type="InterPro" id="IPR035974">
    <property type="entry name" value="Rap/Ran-GAP_sf"/>
</dbReference>
<evidence type="ECO:0000256" key="7">
    <source>
        <dbReference type="SAM" id="MobiDB-lite"/>
    </source>
</evidence>
<name>A0A9Q1HGJ6_HOLLE</name>
<dbReference type="Gene3D" id="3.40.50.11210">
    <property type="entry name" value="Rap/Ran-GAP"/>
    <property type="match status" value="1"/>
</dbReference>
<dbReference type="InterPro" id="IPR039930">
    <property type="entry name" value="RALGAPB"/>
</dbReference>
<feature type="compositionally biased region" description="Low complexity" evidence="7">
    <location>
        <begin position="1141"/>
        <end position="1158"/>
    </location>
</feature>